<evidence type="ECO:0000256" key="6">
    <source>
        <dbReference type="SAM" id="Phobius"/>
    </source>
</evidence>
<gene>
    <name evidence="8" type="ORF">GGQ68_002208</name>
</gene>
<keyword evidence="4 6" id="KW-1133">Transmembrane helix</keyword>
<feature type="domain" description="Cytochrome b561 bacterial/Ni-hydrogenase" evidence="7">
    <location>
        <begin position="15"/>
        <end position="201"/>
    </location>
</feature>
<keyword evidence="5 6" id="KW-0472">Membrane</keyword>
<evidence type="ECO:0000313" key="8">
    <source>
        <dbReference type="EMBL" id="MBB3985870.1"/>
    </source>
</evidence>
<feature type="transmembrane region" description="Helical" evidence="6">
    <location>
        <begin position="124"/>
        <end position="149"/>
    </location>
</feature>
<dbReference type="Proteomes" id="UP000541426">
    <property type="component" value="Unassembled WGS sequence"/>
</dbReference>
<dbReference type="SUPFAM" id="SSF81342">
    <property type="entry name" value="Transmembrane di-heme cytochromes"/>
    <property type="match status" value="1"/>
</dbReference>
<evidence type="ECO:0000256" key="1">
    <source>
        <dbReference type="ARBA" id="ARBA00004651"/>
    </source>
</evidence>
<evidence type="ECO:0000256" key="5">
    <source>
        <dbReference type="ARBA" id="ARBA00023136"/>
    </source>
</evidence>
<organism evidence="8 9">
    <name type="scientific">Sagittula marina</name>
    <dbReference type="NCBI Taxonomy" id="943940"/>
    <lineage>
        <taxon>Bacteria</taxon>
        <taxon>Pseudomonadati</taxon>
        <taxon>Pseudomonadota</taxon>
        <taxon>Alphaproteobacteria</taxon>
        <taxon>Rhodobacterales</taxon>
        <taxon>Roseobacteraceae</taxon>
        <taxon>Sagittula</taxon>
    </lineage>
</organism>
<evidence type="ECO:0000259" key="7">
    <source>
        <dbReference type="Pfam" id="PF01292"/>
    </source>
</evidence>
<dbReference type="AlphaFoldDB" id="A0A7W6DML8"/>
<dbReference type="GO" id="GO:0009055">
    <property type="term" value="F:electron transfer activity"/>
    <property type="evidence" value="ECO:0007669"/>
    <property type="project" value="InterPro"/>
</dbReference>
<proteinExistence type="predicted"/>
<dbReference type="EMBL" id="JACIEJ010000005">
    <property type="protein sequence ID" value="MBB3985870.1"/>
    <property type="molecule type" value="Genomic_DNA"/>
</dbReference>
<reference evidence="8 9" key="1">
    <citation type="submission" date="2020-08" db="EMBL/GenBank/DDBJ databases">
        <title>Genomic Encyclopedia of Type Strains, Phase IV (KMG-IV): sequencing the most valuable type-strain genomes for metagenomic binning, comparative biology and taxonomic classification.</title>
        <authorList>
            <person name="Goeker M."/>
        </authorList>
    </citation>
    <scope>NUCLEOTIDE SEQUENCE [LARGE SCALE GENOMIC DNA]</scope>
    <source>
        <strain evidence="8 9">DSM 102235</strain>
    </source>
</reference>
<dbReference type="RefSeq" id="WP_183965818.1">
    <property type="nucleotide sequence ID" value="NZ_BAABBZ010000007.1"/>
</dbReference>
<evidence type="ECO:0000256" key="2">
    <source>
        <dbReference type="ARBA" id="ARBA00022475"/>
    </source>
</evidence>
<keyword evidence="3 6" id="KW-0812">Transmembrane</keyword>
<feature type="transmembrane region" description="Helical" evidence="6">
    <location>
        <begin position="59"/>
        <end position="77"/>
    </location>
</feature>
<keyword evidence="9" id="KW-1185">Reference proteome</keyword>
<evidence type="ECO:0000256" key="3">
    <source>
        <dbReference type="ARBA" id="ARBA00022692"/>
    </source>
</evidence>
<protein>
    <submittedName>
        <fullName evidence="8">Cytochrome b561</fullName>
    </submittedName>
</protein>
<keyword evidence="2" id="KW-1003">Cell membrane</keyword>
<name>A0A7W6DML8_9RHOB</name>
<evidence type="ECO:0000313" key="9">
    <source>
        <dbReference type="Proteomes" id="UP000541426"/>
    </source>
</evidence>
<comment type="subcellular location">
    <subcellularLocation>
        <location evidence="1">Cell membrane</location>
        <topology evidence="1">Multi-pass membrane protein</topology>
    </subcellularLocation>
</comment>
<dbReference type="Gene3D" id="1.20.950.20">
    <property type="entry name" value="Transmembrane di-heme cytochromes, Chain C"/>
    <property type="match status" value="1"/>
</dbReference>
<dbReference type="Pfam" id="PF01292">
    <property type="entry name" value="Ni_hydr_CYTB"/>
    <property type="match status" value="1"/>
</dbReference>
<feature type="transmembrane region" description="Helical" evidence="6">
    <location>
        <begin position="169"/>
        <end position="191"/>
    </location>
</feature>
<accession>A0A7W6DML8</accession>
<comment type="caution">
    <text evidence="8">The sequence shown here is derived from an EMBL/GenBank/DDBJ whole genome shotgun (WGS) entry which is preliminary data.</text>
</comment>
<evidence type="ECO:0000256" key="4">
    <source>
        <dbReference type="ARBA" id="ARBA00022989"/>
    </source>
</evidence>
<feature type="transmembrane region" description="Helical" evidence="6">
    <location>
        <begin position="22"/>
        <end position="39"/>
    </location>
</feature>
<dbReference type="InterPro" id="IPR016174">
    <property type="entry name" value="Di-haem_cyt_TM"/>
</dbReference>
<sequence>MPAAAPSTATPRTSRHTRTTRLVHAGLALAVVTQLLVSLVMEPAEDGHAGNLWYEIHEYGGLAAFALIVLFWIVLTARKRGTPGGLLFPWFSGPRRAALWSDIKHHAATLRQMRLPPHDDASPLASAVHGLGILLISAMAATGTVFYFFGGGDAHTGGLAGVMLEIHKALANLAWAYLIGHAGLAVLQHIFTDFNLREMWSLHTATKKETSK</sequence>
<dbReference type="GO" id="GO:0005886">
    <property type="term" value="C:plasma membrane"/>
    <property type="evidence" value="ECO:0007669"/>
    <property type="project" value="UniProtKB-SubCell"/>
</dbReference>
<dbReference type="InterPro" id="IPR011577">
    <property type="entry name" value="Cyt_b561_bac/Ni-Hgenase"/>
</dbReference>
<dbReference type="GO" id="GO:0022904">
    <property type="term" value="P:respiratory electron transport chain"/>
    <property type="evidence" value="ECO:0007669"/>
    <property type="project" value="InterPro"/>
</dbReference>